<dbReference type="PANTHER" id="PTHR42870:SF1">
    <property type="entry name" value="NON-SPECIFIC LIPID-TRANSFER PROTEIN-LIKE 2"/>
    <property type="match status" value="1"/>
</dbReference>
<name>A0ABW8CDX1_9ACTN</name>
<dbReference type="Gene3D" id="3.40.47.10">
    <property type="match status" value="1"/>
</dbReference>
<accession>A0ABW8CDX1</accession>
<reference evidence="2 3" key="1">
    <citation type="submission" date="2024-10" db="EMBL/GenBank/DDBJ databases">
        <title>The Natural Products Discovery Center: Release of the First 8490 Sequenced Strains for Exploring Actinobacteria Biosynthetic Diversity.</title>
        <authorList>
            <person name="Kalkreuter E."/>
            <person name="Kautsar S.A."/>
            <person name="Yang D."/>
            <person name="Bader C.D."/>
            <person name="Teijaro C.N."/>
            <person name="Fluegel L."/>
            <person name="Davis C.M."/>
            <person name="Simpson J.R."/>
            <person name="Lauterbach L."/>
            <person name="Steele A.D."/>
            <person name="Gui C."/>
            <person name="Meng S."/>
            <person name="Li G."/>
            <person name="Viehrig K."/>
            <person name="Ye F."/>
            <person name="Su P."/>
            <person name="Kiefer A.F."/>
            <person name="Nichols A."/>
            <person name="Cepeda A.J."/>
            <person name="Yan W."/>
            <person name="Fan B."/>
            <person name="Jiang Y."/>
            <person name="Adhikari A."/>
            <person name="Zheng C.-J."/>
            <person name="Schuster L."/>
            <person name="Cowan T.M."/>
            <person name="Smanski M.J."/>
            <person name="Chevrette M.G."/>
            <person name="De Carvalho L.P.S."/>
            <person name="Shen B."/>
        </authorList>
    </citation>
    <scope>NUCLEOTIDE SEQUENCE [LARGE SCALE GENOMIC DNA]</scope>
    <source>
        <strain evidence="2 3">NPDC053399</strain>
    </source>
</reference>
<dbReference type="InterPro" id="IPR002155">
    <property type="entry name" value="Thiolase"/>
</dbReference>
<evidence type="ECO:0000313" key="2">
    <source>
        <dbReference type="EMBL" id="MFI9104659.1"/>
    </source>
</evidence>
<dbReference type="CDD" id="cd00829">
    <property type="entry name" value="SCP-x_thiolase"/>
    <property type="match status" value="1"/>
</dbReference>
<dbReference type="RefSeq" id="WP_250990714.1">
    <property type="nucleotide sequence ID" value="NZ_JBITYG010000010.1"/>
</dbReference>
<dbReference type="Proteomes" id="UP001614394">
    <property type="component" value="Unassembled WGS sequence"/>
</dbReference>
<organism evidence="2 3">
    <name type="scientific">Streptomyces fildesensis</name>
    <dbReference type="NCBI Taxonomy" id="375757"/>
    <lineage>
        <taxon>Bacteria</taxon>
        <taxon>Bacillati</taxon>
        <taxon>Actinomycetota</taxon>
        <taxon>Actinomycetes</taxon>
        <taxon>Kitasatosporales</taxon>
        <taxon>Streptomycetaceae</taxon>
        <taxon>Streptomyces</taxon>
    </lineage>
</organism>
<sequence>MAAAARKVAVVGVALSDCGRVDEATPYALHAQAARRALADSGLDRSVVDGLASAGLGILAPVEVAEYLGLRPTWVDSTAVGGSTWEVMAAHAAEAIAAGHANAVLLVYGSTARADIKAKRRTANLSFGARGPLQFEVPYGHTLISKYAMAARRHMHQYGTTLEQLAEVAVQARANAARNPDAMYRTPITVDEVLSGPMIADPFTKLHCCIRSDGGGAVLLAAEEYVPDTAKTPVWILGSGTSVSHTTMSEWEDFTVSPAAVSGRIAFERAGVTPADIDLAEIYDAFTYMTLVTLEDLGFCAKGEGGAFVEKGRLTIDGDLPVNTDGGGLSACHPGMRGLFLLIEAVRQLRGEAGDRQVRKSGGRLPRLAVASGTGGWFCSSGTVILERG</sequence>
<protein>
    <submittedName>
        <fullName evidence="2">Acetyl-CoA acetyltransferase</fullName>
    </submittedName>
</protein>
<dbReference type="PIRSF" id="PIRSF000429">
    <property type="entry name" value="Ac-CoA_Ac_transf"/>
    <property type="match status" value="1"/>
</dbReference>
<comment type="caution">
    <text evidence="2">The sequence shown here is derived from an EMBL/GenBank/DDBJ whole genome shotgun (WGS) entry which is preliminary data.</text>
</comment>
<evidence type="ECO:0000259" key="1">
    <source>
        <dbReference type="Pfam" id="PF22691"/>
    </source>
</evidence>
<dbReference type="Pfam" id="PF22691">
    <property type="entry name" value="Thiolase_C_1"/>
    <property type="match status" value="1"/>
</dbReference>
<dbReference type="InterPro" id="IPR055140">
    <property type="entry name" value="Thiolase_C_2"/>
</dbReference>
<dbReference type="InterPro" id="IPR016039">
    <property type="entry name" value="Thiolase-like"/>
</dbReference>
<dbReference type="SUPFAM" id="SSF53901">
    <property type="entry name" value="Thiolase-like"/>
    <property type="match status" value="2"/>
</dbReference>
<gene>
    <name evidence="2" type="ORF">ACIGXA_29515</name>
</gene>
<keyword evidence="3" id="KW-1185">Reference proteome</keyword>
<evidence type="ECO:0000313" key="3">
    <source>
        <dbReference type="Proteomes" id="UP001614394"/>
    </source>
</evidence>
<dbReference type="NCBIfam" id="NF004811">
    <property type="entry name" value="PRK06158.1"/>
    <property type="match status" value="1"/>
</dbReference>
<dbReference type="PANTHER" id="PTHR42870">
    <property type="entry name" value="ACETYL-COA C-ACETYLTRANSFERASE"/>
    <property type="match status" value="1"/>
</dbReference>
<proteinExistence type="predicted"/>
<dbReference type="EMBL" id="JBITYG010000010">
    <property type="protein sequence ID" value="MFI9104659.1"/>
    <property type="molecule type" value="Genomic_DNA"/>
</dbReference>
<feature type="domain" description="Thiolase C-terminal" evidence="1">
    <location>
        <begin position="240"/>
        <end position="388"/>
    </location>
</feature>